<organism evidence="3 4">
    <name type="scientific">Tricholomella constricta</name>
    <dbReference type="NCBI Taxonomy" id="117010"/>
    <lineage>
        <taxon>Eukaryota</taxon>
        <taxon>Fungi</taxon>
        <taxon>Dikarya</taxon>
        <taxon>Basidiomycota</taxon>
        <taxon>Agaricomycotina</taxon>
        <taxon>Agaricomycetes</taxon>
        <taxon>Agaricomycetidae</taxon>
        <taxon>Agaricales</taxon>
        <taxon>Tricholomatineae</taxon>
        <taxon>Lyophyllaceae</taxon>
        <taxon>Tricholomella</taxon>
    </lineage>
</organism>
<protein>
    <recommendedName>
        <fullName evidence="2">Novel STAND NTPase 1 domain-containing protein</fullName>
    </recommendedName>
</protein>
<gene>
    <name evidence="3" type="ORF">D9615_007576</name>
</gene>
<dbReference type="Gene3D" id="3.40.50.300">
    <property type="entry name" value="P-loop containing nucleotide triphosphate hydrolases"/>
    <property type="match status" value="1"/>
</dbReference>
<dbReference type="InterPro" id="IPR011990">
    <property type="entry name" value="TPR-like_helical_dom_sf"/>
</dbReference>
<feature type="region of interest" description="Disordered" evidence="1">
    <location>
        <begin position="1"/>
        <end position="37"/>
    </location>
</feature>
<feature type="domain" description="Novel STAND NTPase 1" evidence="2">
    <location>
        <begin position="244"/>
        <end position="405"/>
    </location>
</feature>
<feature type="compositionally biased region" description="Basic residues" evidence="1">
    <location>
        <begin position="1"/>
        <end position="10"/>
    </location>
</feature>
<dbReference type="Proteomes" id="UP000565441">
    <property type="component" value="Unassembled WGS sequence"/>
</dbReference>
<dbReference type="Pfam" id="PF20703">
    <property type="entry name" value="nSTAND1"/>
    <property type="match status" value="1"/>
</dbReference>
<sequence length="962" mass="106391">MPSLRFRAHFKSQEPSGKDKGKGKEKETAKDDVDDGLVHKPTTGEYVGEAGRGFLLILEAVADEIPVPGVGVVVRLAVGIIKGCEGSYATLECAEELKLHAKTLAAALVDAVKGMKAEDVQEKLKADIASLERDLRYVQQTLDEIVSQHALLLLLFRNLNDDKVRKCMDRLKNSLERFHLSRDIDHASTLDQLEKQILAFHSRQETSIGQIQDAVDDVKAILDERLPLPSSSSSKPRLVRALVPSNSEIFHGRDALVAKFVQLFTRVVPEGQKRPWACILGPGGMGKTSTALAVMAHPELKKCFPVENQVWVPCVKATSVALFFDTLYSALGITHSSGNARNDILQELRRGNGDADADANPTPLVLLLDNFETPWNVGGGRAEVAQVLRDIHQIPHVAVLLTMRAALPPCEGLPWYHMDLAAVDARSAHRIYSAIYPGGGTDPGLPGLLAMVGQMPLAITLMAKVGKLTGLTAEKLVREYKRVGTAMLGRGSDAEHSMDVCIGLSVESAPMKQHPEAMELLAAVAMLPGGTTYEMLAGWWARDLGNLMGALEVLRETSLLEKRNKTFFVLPVIRRYILDPSCFPGKVRTAMIESACQFLNHHGKSRPGNDPAFVQHAVALHGEEGNLQAVLLQTTAPTPRLIASLILLAQYQCSTRPRTLVIQHALRLVQGMESNCVLLARVLFHYGNIALRLCSYKAAKAYFTRARSMFLEIPDMKHAAECLVHLFHIMRRTDDLGGPGATGKFQAPLLWKAQAEFEAIGNKYGVALCFIHLGTVQQSFGRWDMAMDLLFRAREMFAELGDQVVLTYCALKIANLYYWNQNFRQAEIWAARSQSASFGQHLYLMRTQLLARLCLIRGHYERALRMLRRLYESSKAFGLPLETANAMEQMGRTLAKMGKKTDAEKAFKACLAMYGALPEGGEGDVTRCRYFLKRLKDPRVVPTAAERKSLVEMYPEDVDDLL</sequence>
<evidence type="ECO:0000313" key="3">
    <source>
        <dbReference type="EMBL" id="KAF5378128.1"/>
    </source>
</evidence>
<keyword evidence="4" id="KW-1185">Reference proteome</keyword>
<accession>A0A8H5M256</accession>
<feature type="compositionally biased region" description="Basic and acidic residues" evidence="1">
    <location>
        <begin position="16"/>
        <end position="31"/>
    </location>
</feature>
<dbReference type="SUPFAM" id="SSF52540">
    <property type="entry name" value="P-loop containing nucleoside triphosphate hydrolases"/>
    <property type="match status" value="1"/>
</dbReference>
<proteinExistence type="predicted"/>
<name>A0A8H5M256_9AGAR</name>
<dbReference type="InterPro" id="IPR019734">
    <property type="entry name" value="TPR_rpt"/>
</dbReference>
<dbReference type="InterPro" id="IPR027417">
    <property type="entry name" value="P-loop_NTPase"/>
</dbReference>
<comment type="caution">
    <text evidence="3">The sequence shown here is derived from an EMBL/GenBank/DDBJ whole genome shotgun (WGS) entry which is preliminary data.</text>
</comment>
<dbReference type="Gene3D" id="1.25.40.10">
    <property type="entry name" value="Tetratricopeptide repeat domain"/>
    <property type="match status" value="2"/>
</dbReference>
<dbReference type="OrthoDB" id="2854577at2759"/>
<evidence type="ECO:0000259" key="2">
    <source>
        <dbReference type="Pfam" id="PF20703"/>
    </source>
</evidence>
<dbReference type="AlphaFoldDB" id="A0A8H5M256"/>
<dbReference type="SUPFAM" id="SSF48452">
    <property type="entry name" value="TPR-like"/>
    <property type="match status" value="1"/>
</dbReference>
<dbReference type="CDD" id="cd21037">
    <property type="entry name" value="MLKL_NTD"/>
    <property type="match status" value="1"/>
</dbReference>
<dbReference type="EMBL" id="JAACJP010000021">
    <property type="protein sequence ID" value="KAF5378128.1"/>
    <property type="molecule type" value="Genomic_DNA"/>
</dbReference>
<evidence type="ECO:0000313" key="4">
    <source>
        <dbReference type="Proteomes" id="UP000565441"/>
    </source>
</evidence>
<dbReference type="SMART" id="SM00028">
    <property type="entry name" value="TPR"/>
    <property type="match status" value="3"/>
</dbReference>
<evidence type="ECO:0000256" key="1">
    <source>
        <dbReference type="SAM" id="MobiDB-lite"/>
    </source>
</evidence>
<dbReference type="PANTHER" id="PTHR47691:SF3">
    <property type="entry name" value="HTH-TYPE TRANSCRIPTIONAL REGULATOR RV0890C-RELATED"/>
    <property type="match status" value="1"/>
</dbReference>
<dbReference type="InterPro" id="IPR049052">
    <property type="entry name" value="nSTAND1"/>
</dbReference>
<dbReference type="PANTHER" id="PTHR47691">
    <property type="entry name" value="REGULATOR-RELATED"/>
    <property type="match status" value="1"/>
</dbReference>
<reference evidence="3 4" key="1">
    <citation type="journal article" date="2020" name="ISME J.">
        <title>Uncovering the hidden diversity of litter-decomposition mechanisms in mushroom-forming fungi.</title>
        <authorList>
            <person name="Floudas D."/>
            <person name="Bentzer J."/>
            <person name="Ahren D."/>
            <person name="Johansson T."/>
            <person name="Persson P."/>
            <person name="Tunlid A."/>
        </authorList>
    </citation>
    <scope>NUCLEOTIDE SEQUENCE [LARGE SCALE GENOMIC DNA]</scope>
    <source>
        <strain evidence="3 4">CBS 661.87</strain>
    </source>
</reference>
<dbReference type="InterPro" id="IPR059179">
    <property type="entry name" value="MLKL-like_MCAfunc"/>
</dbReference>